<keyword evidence="3" id="KW-1185">Reference proteome</keyword>
<keyword evidence="1" id="KW-0732">Signal</keyword>
<comment type="caution">
    <text evidence="2">The sequence shown here is derived from an EMBL/GenBank/DDBJ whole genome shotgun (WGS) entry which is preliminary data.</text>
</comment>
<feature type="chain" id="PRO_5013104530" evidence="1">
    <location>
        <begin position="18"/>
        <end position="124"/>
    </location>
</feature>
<sequence length="124" mass="12901">MMLKLLLSAVLISVAFCQEGDEDQLLIRPALPQQQAIPFPNPGGQPTPPPFGLSCSGPAFGTPVNGFNNFVDISGCDIGTAQNSRCNGCCSAYAQSNGLQANSAIGFTHLALCYCCVSNTNFPG</sequence>
<protein>
    <submittedName>
        <fullName evidence="2">Uncharacterized protein</fullName>
    </submittedName>
</protein>
<accession>A0A2A2M2Z1</accession>
<evidence type="ECO:0000313" key="2">
    <source>
        <dbReference type="EMBL" id="PAV92818.1"/>
    </source>
</evidence>
<evidence type="ECO:0000313" key="3">
    <source>
        <dbReference type="Proteomes" id="UP000218231"/>
    </source>
</evidence>
<dbReference type="EMBL" id="LIAE01005985">
    <property type="protein sequence ID" value="PAV92818.1"/>
    <property type="molecule type" value="Genomic_DNA"/>
</dbReference>
<evidence type="ECO:0000256" key="1">
    <source>
        <dbReference type="SAM" id="SignalP"/>
    </source>
</evidence>
<name>A0A2A2M2Z1_9BILA</name>
<reference evidence="2 3" key="1">
    <citation type="journal article" date="2017" name="Curr. Biol.">
        <title>Genome architecture and evolution of a unichromosomal asexual nematode.</title>
        <authorList>
            <person name="Fradin H."/>
            <person name="Zegar C."/>
            <person name="Gutwein M."/>
            <person name="Lucas J."/>
            <person name="Kovtun M."/>
            <person name="Corcoran D."/>
            <person name="Baugh L.R."/>
            <person name="Kiontke K."/>
            <person name="Gunsalus K."/>
            <person name="Fitch D.H."/>
            <person name="Piano F."/>
        </authorList>
    </citation>
    <scope>NUCLEOTIDE SEQUENCE [LARGE SCALE GENOMIC DNA]</scope>
    <source>
        <strain evidence="2">PF1309</strain>
    </source>
</reference>
<dbReference type="Proteomes" id="UP000218231">
    <property type="component" value="Unassembled WGS sequence"/>
</dbReference>
<gene>
    <name evidence="2" type="ORF">WR25_16753</name>
</gene>
<feature type="signal peptide" evidence="1">
    <location>
        <begin position="1"/>
        <end position="17"/>
    </location>
</feature>
<organism evidence="2 3">
    <name type="scientific">Diploscapter pachys</name>
    <dbReference type="NCBI Taxonomy" id="2018661"/>
    <lineage>
        <taxon>Eukaryota</taxon>
        <taxon>Metazoa</taxon>
        <taxon>Ecdysozoa</taxon>
        <taxon>Nematoda</taxon>
        <taxon>Chromadorea</taxon>
        <taxon>Rhabditida</taxon>
        <taxon>Rhabditina</taxon>
        <taxon>Rhabditomorpha</taxon>
        <taxon>Rhabditoidea</taxon>
        <taxon>Rhabditidae</taxon>
        <taxon>Diploscapter</taxon>
    </lineage>
</organism>
<proteinExistence type="predicted"/>
<dbReference type="AlphaFoldDB" id="A0A2A2M2Z1"/>